<evidence type="ECO:0000256" key="4">
    <source>
        <dbReference type="ARBA" id="ARBA00022989"/>
    </source>
</evidence>
<evidence type="ECO:0000313" key="8">
    <source>
        <dbReference type="EMBL" id="KAK0544918.1"/>
    </source>
</evidence>
<protein>
    <recommendedName>
        <fullName evidence="10">Stress response RCI peptide</fullName>
    </recommendedName>
</protein>
<evidence type="ECO:0000313" key="9">
    <source>
        <dbReference type="Proteomes" id="UP001176517"/>
    </source>
</evidence>
<dbReference type="Pfam" id="PF01679">
    <property type="entry name" value="Pmp3"/>
    <property type="match status" value="1"/>
</dbReference>
<comment type="similarity">
    <text evidence="2">Belongs to the UPF0057 (PMP3) family.</text>
</comment>
<keyword evidence="5 7" id="KW-0472">Membrane</keyword>
<name>A0AAN6JPU1_9BASI</name>
<evidence type="ECO:0008006" key="10">
    <source>
        <dbReference type="Google" id="ProtNLM"/>
    </source>
</evidence>
<keyword evidence="4 7" id="KW-1133">Transmembrane helix</keyword>
<accession>A0AAN6JPU1</accession>
<feature type="region of interest" description="Disordered" evidence="6">
    <location>
        <begin position="72"/>
        <end position="123"/>
    </location>
</feature>
<evidence type="ECO:0000256" key="1">
    <source>
        <dbReference type="ARBA" id="ARBA00004370"/>
    </source>
</evidence>
<evidence type="ECO:0000256" key="5">
    <source>
        <dbReference type="ARBA" id="ARBA00023136"/>
    </source>
</evidence>
<dbReference type="PANTHER" id="PTHR21659:SF112">
    <property type="entry name" value="PROTEIN SNA2-RELATED"/>
    <property type="match status" value="1"/>
</dbReference>
<comment type="subcellular location">
    <subcellularLocation>
        <location evidence="1">Membrane</location>
    </subcellularLocation>
</comment>
<dbReference type="AlphaFoldDB" id="A0AAN6JPU1"/>
<dbReference type="InterPro" id="IPR000612">
    <property type="entry name" value="PMP3"/>
</dbReference>
<evidence type="ECO:0000256" key="3">
    <source>
        <dbReference type="ARBA" id="ARBA00022692"/>
    </source>
</evidence>
<feature type="transmembrane region" description="Helical" evidence="7">
    <location>
        <begin position="37"/>
        <end position="59"/>
    </location>
</feature>
<dbReference type="PANTHER" id="PTHR21659">
    <property type="entry name" value="HYDROPHOBIC PROTEIN RCI2 LOW TEMPERATURE AND SALT RESPONSIVE PROTEIN LTI6 -RELATED"/>
    <property type="match status" value="1"/>
</dbReference>
<sequence length="123" mass="13533">MARRDEVSSTSDILLYFVALILPPVSVFVKRGCGADFWINIALTLLGWLPGLIHAWYIVSKYSTYEVRRAPAGAPAPTPAYYNHQAQQAPLPGQSAPPQPQQPYYPSEPAPPLYPAQPATKKI</sequence>
<proteinExistence type="inferred from homology"/>
<keyword evidence="3 7" id="KW-0812">Transmembrane</keyword>
<evidence type="ECO:0000256" key="6">
    <source>
        <dbReference type="SAM" id="MobiDB-lite"/>
    </source>
</evidence>
<organism evidence="8 9">
    <name type="scientific">Tilletia horrida</name>
    <dbReference type="NCBI Taxonomy" id="155126"/>
    <lineage>
        <taxon>Eukaryota</taxon>
        <taxon>Fungi</taxon>
        <taxon>Dikarya</taxon>
        <taxon>Basidiomycota</taxon>
        <taxon>Ustilaginomycotina</taxon>
        <taxon>Exobasidiomycetes</taxon>
        <taxon>Tilletiales</taxon>
        <taxon>Tilletiaceae</taxon>
        <taxon>Tilletia</taxon>
    </lineage>
</organism>
<feature type="compositionally biased region" description="Pro residues" evidence="6">
    <location>
        <begin position="95"/>
        <end position="115"/>
    </location>
</feature>
<evidence type="ECO:0000256" key="2">
    <source>
        <dbReference type="ARBA" id="ARBA00009530"/>
    </source>
</evidence>
<comment type="caution">
    <text evidence="8">The sequence shown here is derived from an EMBL/GenBank/DDBJ whole genome shotgun (WGS) entry which is preliminary data.</text>
</comment>
<reference evidence="8" key="1">
    <citation type="journal article" date="2023" name="PhytoFront">
        <title>Draft Genome Resources of Seven Strains of Tilletia horrida, Causal Agent of Kernel Smut of Rice.</title>
        <authorList>
            <person name="Khanal S."/>
            <person name="Antony Babu S."/>
            <person name="Zhou X.G."/>
        </authorList>
    </citation>
    <scope>NUCLEOTIDE SEQUENCE</scope>
    <source>
        <strain evidence="8">TX6</strain>
    </source>
</reference>
<evidence type="ECO:0000256" key="7">
    <source>
        <dbReference type="SAM" id="Phobius"/>
    </source>
</evidence>
<dbReference type="Proteomes" id="UP001176517">
    <property type="component" value="Unassembled WGS sequence"/>
</dbReference>
<feature type="transmembrane region" description="Helical" evidence="7">
    <location>
        <begin position="12"/>
        <end position="31"/>
    </location>
</feature>
<keyword evidence="9" id="KW-1185">Reference proteome</keyword>
<feature type="compositionally biased region" description="Low complexity" evidence="6">
    <location>
        <begin position="85"/>
        <end position="94"/>
    </location>
</feature>
<dbReference type="GO" id="GO:0016020">
    <property type="term" value="C:membrane"/>
    <property type="evidence" value="ECO:0007669"/>
    <property type="project" value="UniProtKB-SubCell"/>
</dbReference>
<dbReference type="EMBL" id="JAPDMZ010000255">
    <property type="protein sequence ID" value="KAK0544918.1"/>
    <property type="molecule type" value="Genomic_DNA"/>
</dbReference>
<gene>
    <name evidence="8" type="ORF">OC846_005865</name>
</gene>